<reference evidence="1" key="1">
    <citation type="submission" date="2019-03" db="EMBL/GenBank/DDBJ databases">
        <authorList>
            <person name="Mank J."/>
            <person name="Almeida P."/>
        </authorList>
    </citation>
    <scope>NUCLEOTIDE SEQUENCE</scope>
    <source>
        <strain evidence="1">78183</strain>
    </source>
</reference>
<evidence type="ECO:0000313" key="1">
    <source>
        <dbReference type="EMBL" id="VFU49319.1"/>
    </source>
</evidence>
<proteinExistence type="predicted"/>
<dbReference type="AlphaFoldDB" id="A0A6N2M958"/>
<dbReference type="Pfam" id="PF11523">
    <property type="entry name" value="DUF3223"/>
    <property type="match status" value="1"/>
</dbReference>
<dbReference type="EMBL" id="CAADRP010001707">
    <property type="protein sequence ID" value="VFU49319.1"/>
    <property type="molecule type" value="Genomic_DNA"/>
</dbReference>
<organism evidence="1">
    <name type="scientific">Salix viminalis</name>
    <name type="common">Common osier</name>
    <name type="synonym">Basket willow</name>
    <dbReference type="NCBI Taxonomy" id="40686"/>
    <lineage>
        <taxon>Eukaryota</taxon>
        <taxon>Viridiplantae</taxon>
        <taxon>Streptophyta</taxon>
        <taxon>Embryophyta</taxon>
        <taxon>Tracheophyta</taxon>
        <taxon>Spermatophyta</taxon>
        <taxon>Magnoliopsida</taxon>
        <taxon>eudicotyledons</taxon>
        <taxon>Gunneridae</taxon>
        <taxon>Pentapetalae</taxon>
        <taxon>rosids</taxon>
        <taxon>fabids</taxon>
        <taxon>Malpighiales</taxon>
        <taxon>Salicaceae</taxon>
        <taxon>Saliceae</taxon>
        <taxon>Salix</taxon>
    </lineage>
</organism>
<sequence length="122" mass="13207">MDIASFEYGGALSYDEYALQLVGVLTFRHGKRIPQSSIFEGKIAGIRFGLASQKEICTASISDFPISHSSQLTNPILGTMMGGPLSADEQSYELDNVFNYHPDKAVKMGAGNNHVTVCFLGD</sequence>
<gene>
    <name evidence="1" type="ORF">SVIM_LOCUS324913</name>
</gene>
<accession>A0A6N2M958</accession>
<protein>
    <submittedName>
        <fullName evidence="1">Uncharacterized protein</fullName>
    </submittedName>
</protein>
<name>A0A6N2M958_SALVM</name>